<protein>
    <submittedName>
        <fullName evidence="2">Uncharacterized protein</fullName>
    </submittedName>
</protein>
<dbReference type="EMBL" id="JANPWB010000003">
    <property type="protein sequence ID" value="KAJ1203533.1"/>
    <property type="molecule type" value="Genomic_DNA"/>
</dbReference>
<gene>
    <name evidence="2" type="ORF">NDU88_007318</name>
</gene>
<proteinExistence type="predicted"/>
<keyword evidence="3" id="KW-1185">Reference proteome</keyword>
<evidence type="ECO:0000313" key="3">
    <source>
        <dbReference type="Proteomes" id="UP001066276"/>
    </source>
</evidence>
<sequence length="157" mass="17003">MSGTLYSEMDGNGKTGMAQIRLYFWQPWPVGSQSGCDGTHALGGHEEQLSSRRLGRQACNQRMPIGVGAPSGYQREERARPGASCPTSGDAFGLGLQEVHQVVPGEPSTSRGVGFAEQEYELEEEVLNYEDGDEAVDGEIVQQRAVQKGIGDQWEAN</sequence>
<reference evidence="2" key="1">
    <citation type="journal article" date="2022" name="bioRxiv">
        <title>Sequencing and chromosome-scale assembly of the giantPleurodeles waltlgenome.</title>
        <authorList>
            <person name="Brown T."/>
            <person name="Elewa A."/>
            <person name="Iarovenko S."/>
            <person name="Subramanian E."/>
            <person name="Araus A.J."/>
            <person name="Petzold A."/>
            <person name="Susuki M."/>
            <person name="Suzuki K.-i.T."/>
            <person name="Hayashi T."/>
            <person name="Toyoda A."/>
            <person name="Oliveira C."/>
            <person name="Osipova E."/>
            <person name="Leigh N.D."/>
            <person name="Simon A."/>
            <person name="Yun M.H."/>
        </authorList>
    </citation>
    <scope>NUCLEOTIDE SEQUENCE</scope>
    <source>
        <strain evidence="2">20211129_DDA</strain>
        <tissue evidence="2">Liver</tissue>
    </source>
</reference>
<evidence type="ECO:0000313" key="2">
    <source>
        <dbReference type="EMBL" id="KAJ1203533.1"/>
    </source>
</evidence>
<accession>A0AAV7VQE1</accession>
<organism evidence="2 3">
    <name type="scientific">Pleurodeles waltl</name>
    <name type="common">Iberian ribbed newt</name>
    <dbReference type="NCBI Taxonomy" id="8319"/>
    <lineage>
        <taxon>Eukaryota</taxon>
        <taxon>Metazoa</taxon>
        <taxon>Chordata</taxon>
        <taxon>Craniata</taxon>
        <taxon>Vertebrata</taxon>
        <taxon>Euteleostomi</taxon>
        <taxon>Amphibia</taxon>
        <taxon>Batrachia</taxon>
        <taxon>Caudata</taxon>
        <taxon>Salamandroidea</taxon>
        <taxon>Salamandridae</taxon>
        <taxon>Pleurodelinae</taxon>
        <taxon>Pleurodeles</taxon>
    </lineage>
</organism>
<feature type="region of interest" description="Disordered" evidence="1">
    <location>
        <begin position="63"/>
        <end position="85"/>
    </location>
</feature>
<evidence type="ECO:0000256" key="1">
    <source>
        <dbReference type="SAM" id="MobiDB-lite"/>
    </source>
</evidence>
<comment type="caution">
    <text evidence="2">The sequence shown here is derived from an EMBL/GenBank/DDBJ whole genome shotgun (WGS) entry which is preliminary data.</text>
</comment>
<name>A0AAV7VQE1_PLEWA</name>
<dbReference type="AlphaFoldDB" id="A0AAV7VQE1"/>
<dbReference type="Proteomes" id="UP001066276">
    <property type="component" value="Chromosome 2_1"/>
</dbReference>